<organism evidence="2 3">
    <name type="scientific">Neohortaea acidophila</name>
    <dbReference type="NCBI Taxonomy" id="245834"/>
    <lineage>
        <taxon>Eukaryota</taxon>
        <taxon>Fungi</taxon>
        <taxon>Dikarya</taxon>
        <taxon>Ascomycota</taxon>
        <taxon>Pezizomycotina</taxon>
        <taxon>Dothideomycetes</taxon>
        <taxon>Dothideomycetidae</taxon>
        <taxon>Mycosphaerellales</taxon>
        <taxon>Teratosphaeriaceae</taxon>
        <taxon>Neohortaea</taxon>
    </lineage>
</organism>
<dbReference type="Gene3D" id="3.30.710.10">
    <property type="entry name" value="Potassium Channel Kv1.1, Chain A"/>
    <property type="match status" value="1"/>
</dbReference>
<evidence type="ECO:0000259" key="1">
    <source>
        <dbReference type="PROSITE" id="PS50097"/>
    </source>
</evidence>
<protein>
    <recommendedName>
        <fullName evidence="1">BTB domain-containing protein</fullName>
    </recommendedName>
</protein>
<name>A0A6A6Q7F4_9PEZI</name>
<feature type="domain" description="BTB" evidence="1">
    <location>
        <begin position="26"/>
        <end position="92"/>
    </location>
</feature>
<dbReference type="RefSeq" id="XP_033594804.1">
    <property type="nucleotide sequence ID" value="XM_033736499.1"/>
</dbReference>
<dbReference type="Pfam" id="PF00651">
    <property type="entry name" value="BTB"/>
    <property type="match status" value="1"/>
</dbReference>
<reference evidence="2" key="1">
    <citation type="journal article" date="2020" name="Stud. Mycol.">
        <title>101 Dothideomycetes genomes: a test case for predicting lifestyles and emergence of pathogens.</title>
        <authorList>
            <person name="Haridas S."/>
            <person name="Albert R."/>
            <person name="Binder M."/>
            <person name="Bloem J."/>
            <person name="Labutti K."/>
            <person name="Salamov A."/>
            <person name="Andreopoulos B."/>
            <person name="Baker S."/>
            <person name="Barry K."/>
            <person name="Bills G."/>
            <person name="Bluhm B."/>
            <person name="Cannon C."/>
            <person name="Castanera R."/>
            <person name="Culley D."/>
            <person name="Daum C."/>
            <person name="Ezra D."/>
            <person name="Gonzalez J."/>
            <person name="Henrissat B."/>
            <person name="Kuo A."/>
            <person name="Liang C."/>
            <person name="Lipzen A."/>
            <person name="Lutzoni F."/>
            <person name="Magnuson J."/>
            <person name="Mondo S."/>
            <person name="Nolan M."/>
            <person name="Ohm R."/>
            <person name="Pangilinan J."/>
            <person name="Park H.-J."/>
            <person name="Ramirez L."/>
            <person name="Alfaro M."/>
            <person name="Sun H."/>
            <person name="Tritt A."/>
            <person name="Yoshinaga Y."/>
            <person name="Zwiers L.-H."/>
            <person name="Turgeon B."/>
            <person name="Goodwin S."/>
            <person name="Spatafora J."/>
            <person name="Crous P."/>
            <person name="Grigoriev I."/>
        </authorList>
    </citation>
    <scope>NUCLEOTIDE SEQUENCE</scope>
    <source>
        <strain evidence="2">CBS 113389</strain>
    </source>
</reference>
<sequence>MEPPAPFPLARMQSIASSLFNSEKHSDMTIICKERRWHAHKAIVCPQSDFFDKACGPDFKEGKTGETVLEDDSDVIDAMLKFMYEGRYIHTPVVKFAPAVFHVKVAAIGEKYFVNGLIQQAAEFLKDTLAKQWHADAFMDAVDEWWTSCTDPDKLLSDQIVYTVAIRHVELFAPGQERGRFRKFLDEKPWIAAEIAARLARQDAPFIKANLKTYSCTHGCGAKMRAILEAPYSFAYECSKCRQLAAVPRVGRRP</sequence>
<dbReference type="InterPro" id="IPR011333">
    <property type="entry name" value="SKP1/BTB/POZ_sf"/>
</dbReference>
<evidence type="ECO:0000313" key="3">
    <source>
        <dbReference type="Proteomes" id="UP000799767"/>
    </source>
</evidence>
<proteinExistence type="predicted"/>
<keyword evidence="3" id="KW-1185">Reference proteome</keyword>
<dbReference type="PROSITE" id="PS50097">
    <property type="entry name" value="BTB"/>
    <property type="match status" value="1"/>
</dbReference>
<accession>A0A6A6Q7F4</accession>
<gene>
    <name evidence="2" type="ORF">BDY17DRAFT_320723</name>
</gene>
<dbReference type="SUPFAM" id="SSF54695">
    <property type="entry name" value="POZ domain"/>
    <property type="match status" value="1"/>
</dbReference>
<evidence type="ECO:0000313" key="2">
    <source>
        <dbReference type="EMBL" id="KAF2488235.1"/>
    </source>
</evidence>
<dbReference type="AlphaFoldDB" id="A0A6A6Q7F4"/>
<dbReference type="GeneID" id="54477501"/>
<dbReference type="InterPro" id="IPR000210">
    <property type="entry name" value="BTB/POZ_dom"/>
</dbReference>
<dbReference type="PANTHER" id="PTHR47843">
    <property type="entry name" value="BTB DOMAIN-CONTAINING PROTEIN-RELATED"/>
    <property type="match status" value="1"/>
</dbReference>
<dbReference type="EMBL" id="MU001631">
    <property type="protein sequence ID" value="KAF2488235.1"/>
    <property type="molecule type" value="Genomic_DNA"/>
</dbReference>
<dbReference type="SMART" id="SM00225">
    <property type="entry name" value="BTB"/>
    <property type="match status" value="1"/>
</dbReference>
<dbReference type="PANTHER" id="PTHR47843:SF5">
    <property type="entry name" value="BTB_POZ DOMAIN PROTEIN"/>
    <property type="match status" value="1"/>
</dbReference>
<dbReference type="Proteomes" id="UP000799767">
    <property type="component" value="Unassembled WGS sequence"/>
</dbReference>
<dbReference type="OrthoDB" id="6359816at2759"/>